<keyword evidence="1" id="KW-0175">Coiled coil</keyword>
<evidence type="ECO:0000256" key="1">
    <source>
        <dbReference type="SAM" id="Coils"/>
    </source>
</evidence>
<dbReference type="Proteomes" id="UP000789901">
    <property type="component" value="Unassembled WGS sequence"/>
</dbReference>
<evidence type="ECO:0000313" key="2">
    <source>
        <dbReference type="EMBL" id="CAG8526461.1"/>
    </source>
</evidence>
<comment type="caution">
    <text evidence="2">The sequence shown here is derived from an EMBL/GenBank/DDBJ whole genome shotgun (WGS) entry which is preliminary data.</text>
</comment>
<name>A0ABM8W502_GIGMA</name>
<evidence type="ECO:0000313" key="3">
    <source>
        <dbReference type="Proteomes" id="UP000789901"/>
    </source>
</evidence>
<keyword evidence="3" id="KW-1185">Reference proteome</keyword>
<accession>A0ABM8W502</accession>
<feature type="coiled-coil region" evidence="1">
    <location>
        <begin position="26"/>
        <end position="95"/>
    </location>
</feature>
<organism evidence="2 3">
    <name type="scientific">Gigaspora margarita</name>
    <dbReference type="NCBI Taxonomy" id="4874"/>
    <lineage>
        <taxon>Eukaryota</taxon>
        <taxon>Fungi</taxon>
        <taxon>Fungi incertae sedis</taxon>
        <taxon>Mucoromycota</taxon>
        <taxon>Glomeromycotina</taxon>
        <taxon>Glomeromycetes</taxon>
        <taxon>Diversisporales</taxon>
        <taxon>Gigasporaceae</taxon>
        <taxon>Gigaspora</taxon>
    </lineage>
</organism>
<gene>
    <name evidence="2" type="ORF">GMARGA_LOCUS3413</name>
</gene>
<proteinExistence type="predicted"/>
<sequence length="132" mass="15702">MPRRSKYTNYRKRHFKNSPRQLGKKVRILEGKIRNKKNELEDLLAARLNGQAEDKKTRRQLRILPNIIEEMETRLIEKKKKLEDAKELNELMKNHLIGKKEQDHAKEVLKRINTQSILDELERMGACQSSNE</sequence>
<protein>
    <submittedName>
        <fullName evidence="2">21914_t:CDS:1</fullName>
    </submittedName>
</protein>
<reference evidence="2 3" key="1">
    <citation type="submission" date="2021-06" db="EMBL/GenBank/DDBJ databases">
        <authorList>
            <person name="Kallberg Y."/>
            <person name="Tangrot J."/>
            <person name="Rosling A."/>
        </authorList>
    </citation>
    <scope>NUCLEOTIDE SEQUENCE [LARGE SCALE GENOMIC DNA]</scope>
    <source>
        <strain evidence="2 3">120-4 pot B 10/14</strain>
    </source>
</reference>
<dbReference type="EMBL" id="CAJVQB010001216">
    <property type="protein sequence ID" value="CAG8526461.1"/>
    <property type="molecule type" value="Genomic_DNA"/>
</dbReference>